<name>A0AB38R0M6_PARTM</name>
<accession>A0AB38R0M6</accession>
<proteinExistence type="predicted"/>
<reference evidence="1" key="1">
    <citation type="submission" date="2020-10" db="EMBL/GenBank/DDBJ databases">
        <authorList>
            <person name="Delgado J.A."/>
            <person name="Gonzalez J.M."/>
        </authorList>
    </citation>
    <scope>NUCLEOTIDE SEQUENCE</scope>
    <source>
        <strain evidence="1">23.6</strain>
    </source>
</reference>
<dbReference type="RefSeq" id="WP_256833806.1">
    <property type="nucleotide sequence ID" value="NZ_CP063414.1"/>
</dbReference>
<gene>
    <name evidence="1" type="ORF">IMI45_00880</name>
</gene>
<dbReference type="EMBL" id="CP063414">
    <property type="protein sequence ID" value="UOE76523.1"/>
    <property type="molecule type" value="Genomic_DNA"/>
</dbReference>
<evidence type="ECO:0000313" key="2">
    <source>
        <dbReference type="Proteomes" id="UP001058458"/>
    </source>
</evidence>
<dbReference type="Proteomes" id="UP001058458">
    <property type="component" value="Chromosome"/>
</dbReference>
<dbReference type="AlphaFoldDB" id="A0AB38R0M6"/>
<evidence type="ECO:0000313" key="1">
    <source>
        <dbReference type="EMBL" id="UOE76523.1"/>
    </source>
</evidence>
<organism evidence="1 2">
    <name type="scientific">Parageobacillus thermoglucosidasius</name>
    <name type="common">Geobacillus thermoglucosidasius</name>
    <dbReference type="NCBI Taxonomy" id="1426"/>
    <lineage>
        <taxon>Bacteria</taxon>
        <taxon>Bacillati</taxon>
        <taxon>Bacillota</taxon>
        <taxon>Bacilli</taxon>
        <taxon>Bacillales</taxon>
        <taxon>Anoxybacillaceae</taxon>
        <taxon>Parageobacillus</taxon>
    </lineage>
</organism>
<protein>
    <submittedName>
        <fullName evidence="1">Uncharacterized protein</fullName>
    </submittedName>
</protein>
<sequence>MTWVKSYRNCAVLSCKEELRLLHGHMDELSKMKQRCRTNGEGCGQVAASPALTRSLGITAMGAQLP</sequence>